<evidence type="ECO:0000313" key="2">
    <source>
        <dbReference type="EMBL" id="CAL1590607.1"/>
    </source>
</evidence>
<keyword evidence="3" id="KW-1185">Reference proteome</keyword>
<feature type="region of interest" description="Disordered" evidence="1">
    <location>
        <begin position="201"/>
        <end position="240"/>
    </location>
</feature>
<name>A0AAV2KTS1_KNICA</name>
<proteinExistence type="predicted"/>
<dbReference type="AlphaFoldDB" id="A0AAV2KTS1"/>
<sequence>MHFLWLCVSQIALTDDAESSLGLATPIAPFTNPLHSSPRSVPLLFTTSASWQPVVSARNRYANWRVSSAVSGEQRGFLQPPTEAGNKRKKRLIGFLGEHKSLRKPGPDHLQLNLACSGNETEEACSGNETEEACSGNETEEAIVSVCQRTEQIELAAKRLRVETPISQRRKNNSRGMTCCGRPQASSVAVASDVGERIWCDKGGRAGEPSRTQMTHIGGTGRGSRAEAYPEGDANLADER</sequence>
<organism evidence="2 3">
    <name type="scientific">Knipowitschia caucasica</name>
    <name type="common">Caucasian dwarf goby</name>
    <name type="synonym">Pomatoschistus caucasicus</name>
    <dbReference type="NCBI Taxonomy" id="637954"/>
    <lineage>
        <taxon>Eukaryota</taxon>
        <taxon>Metazoa</taxon>
        <taxon>Chordata</taxon>
        <taxon>Craniata</taxon>
        <taxon>Vertebrata</taxon>
        <taxon>Euteleostomi</taxon>
        <taxon>Actinopterygii</taxon>
        <taxon>Neopterygii</taxon>
        <taxon>Teleostei</taxon>
        <taxon>Neoteleostei</taxon>
        <taxon>Acanthomorphata</taxon>
        <taxon>Gobiaria</taxon>
        <taxon>Gobiiformes</taxon>
        <taxon>Gobioidei</taxon>
        <taxon>Gobiidae</taxon>
        <taxon>Gobiinae</taxon>
        <taxon>Knipowitschia</taxon>
    </lineage>
</organism>
<dbReference type="EMBL" id="OZ035841">
    <property type="protein sequence ID" value="CAL1590607.1"/>
    <property type="molecule type" value="Genomic_DNA"/>
</dbReference>
<accession>A0AAV2KTS1</accession>
<gene>
    <name evidence="2" type="ORF">KC01_LOCUS20100</name>
</gene>
<evidence type="ECO:0000256" key="1">
    <source>
        <dbReference type="SAM" id="MobiDB-lite"/>
    </source>
</evidence>
<dbReference type="Proteomes" id="UP001497482">
    <property type="component" value="Chromosome 19"/>
</dbReference>
<evidence type="ECO:0000313" key="3">
    <source>
        <dbReference type="Proteomes" id="UP001497482"/>
    </source>
</evidence>
<reference evidence="2 3" key="1">
    <citation type="submission" date="2024-04" db="EMBL/GenBank/DDBJ databases">
        <authorList>
            <person name="Waldvogel A.-M."/>
            <person name="Schoenle A."/>
        </authorList>
    </citation>
    <scope>NUCLEOTIDE SEQUENCE [LARGE SCALE GENOMIC DNA]</scope>
</reference>
<protein>
    <submittedName>
        <fullName evidence="2">Uncharacterized protein</fullName>
    </submittedName>
</protein>